<evidence type="ECO:0000313" key="1">
    <source>
        <dbReference type="EMBL" id="GMN46752.1"/>
    </source>
</evidence>
<keyword evidence="2" id="KW-1185">Reference proteome</keyword>
<dbReference type="Proteomes" id="UP001187192">
    <property type="component" value="Unassembled WGS sequence"/>
</dbReference>
<comment type="caution">
    <text evidence="1">The sequence shown here is derived from an EMBL/GenBank/DDBJ whole genome shotgun (WGS) entry which is preliminary data.</text>
</comment>
<name>A0AA88D9F2_FICCA</name>
<organism evidence="1 2">
    <name type="scientific">Ficus carica</name>
    <name type="common">Common fig</name>
    <dbReference type="NCBI Taxonomy" id="3494"/>
    <lineage>
        <taxon>Eukaryota</taxon>
        <taxon>Viridiplantae</taxon>
        <taxon>Streptophyta</taxon>
        <taxon>Embryophyta</taxon>
        <taxon>Tracheophyta</taxon>
        <taxon>Spermatophyta</taxon>
        <taxon>Magnoliopsida</taxon>
        <taxon>eudicotyledons</taxon>
        <taxon>Gunneridae</taxon>
        <taxon>Pentapetalae</taxon>
        <taxon>rosids</taxon>
        <taxon>fabids</taxon>
        <taxon>Rosales</taxon>
        <taxon>Moraceae</taxon>
        <taxon>Ficeae</taxon>
        <taxon>Ficus</taxon>
    </lineage>
</organism>
<accession>A0AA88D9F2</accession>
<evidence type="ECO:0000313" key="2">
    <source>
        <dbReference type="Proteomes" id="UP001187192"/>
    </source>
</evidence>
<sequence>MVLFLPSLSLSPPTARLPRRHYYRHEASHRGSTILEHERGFAKGNRASSFPTSLHNVMVLIIPRRSQRVFKRNLSFLFVRYEFAT</sequence>
<dbReference type="AlphaFoldDB" id="A0AA88D9F2"/>
<proteinExistence type="predicted"/>
<reference evidence="1" key="1">
    <citation type="submission" date="2023-07" db="EMBL/GenBank/DDBJ databases">
        <title>draft genome sequence of fig (Ficus carica).</title>
        <authorList>
            <person name="Takahashi T."/>
            <person name="Nishimura K."/>
        </authorList>
    </citation>
    <scope>NUCLEOTIDE SEQUENCE</scope>
</reference>
<gene>
    <name evidence="1" type="ORF">TIFTF001_015920</name>
</gene>
<protein>
    <submittedName>
        <fullName evidence="1">Uncharacterized protein</fullName>
    </submittedName>
</protein>
<dbReference type="EMBL" id="BTGU01000023">
    <property type="protein sequence ID" value="GMN46752.1"/>
    <property type="molecule type" value="Genomic_DNA"/>
</dbReference>